<protein>
    <submittedName>
        <fullName evidence="2">Uncharacterized protein</fullName>
    </submittedName>
</protein>
<reference evidence="2 3" key="1">
    <citation type="submission" date="2016-10" db="EMBL/GenBank/DDBJ databases">
        <title>Genome sequence of the basidiomycete white-rot fungus Trametes pubescens.</title>
        <authorList>
            <person name="Makela M.R."/>
            <person name="Granchi Z."/>
            <person name="Peng M."/>
            <person name="De Vries R.P."/>
            <person name="Grigoriev I."/>
            <person name="Riley R."/>
            <person name="Hilden K."/>
        </authorList>
    </citation>
    <scope>NUCLEOTIDE SEQUENCE [LARGE SCALE GENOMIC DNA]</scope>
    <source>
        <strain evidence="2 3">FBCC735</strain>
    </source>
</reference>
<name>A0A1M2VFX3_TRAPU</name>
<feature type="compositionally biased region" description="Polar residues" evidence="1">
    <location>
        <begin position="1"/>
        <end position="10"/>
    </location>
</feature>
<dbReference type="Proteomes" id="UP000184267">
    <property type="component" value="Unassembled WGS sequence"/>
</dbReference>
<evidence type="ECO:0000313" key="2">
    <source>
        <dbReference type="EMBL" id="OJT06427.1"/>
    </source>
</evidence>
<evidence type="ECO:0000256" key="1">
    <source>
        <dbReference type="SAM" id="MobiDB-lite"/>
    </source>
</evidence>
<feature type="region of interest" description="Disordered" evidence="1">
    <location>
        <begin position="1"/>
        <end position="21"/>
    </location>
</feature>
<proteinExistence type="predicted"/>
<comment type="caution">
    <text evidence="2">The sequence shown here is derived from an EMBL/GenBank/DDBJ whole genome shotgun (WGS) entry which is preliminary data.</text>
</comment>
<feature type="region of interest" description="Disordered" evidence="1">
    <location>
        <begin position="134"/>
        <end position="172"/>
    </location>
</feature>
<organism evidence="2 3">
    <name type="scientific">Trametes pubescens</name>
    <name type="common">White-rot fungus</name>
    <dbReference type="NCBI Taxonomy" id="154538"/>
    <lineage>
        <taxon>Eukaryota</taxon>
        <taxon>Fungi</taxon>
        <taxon>Dikarya</taxon>
        <taxon>Basidiomycota</taxon>
        <taxon>Agaricomycotina</taxon>
        <taxon>Agaricomycetes</taxon>
        <taxon>Polyporales</taxon>
        <taxon>Polyporaceae</taxon>
        <taxon>Trametes</taxon>
    </lineage>
</organism>
<sequence>MGRIHSSLSTGRLRHSNSRSLIDPRCSQLHSHILSGNRTRPPRIRRASTPERAEALRHIGRLFRNVLEDKRDIVAPLDCLPAHGRRSQYGGDIPGVNQPQPHDYALAYLPMPSRENCTAAFLICASMTELEAIATSSPEQAWREPPPASSLRTRKLNSQTPEQGKATPDARE</sequence>
<evidence type="ECO:0000313" key="3">
    <source>
        <dbReference type="Proteomes" id="UP000184267"/>
    </source>
</evidence>
<gene>
    <name evidence="2" type="ORF">TRAPUB_2702</name>
</gene>
<accession>A0A1M2VFX3</accession>
<dbReference type="AlphaFoldDB" id="A0A1M2VFX3"/>
<dbReference type="EMBL" id="MNAD01001309">
    <property type="protein sequence ID" value="OJT06427.1"/>
    <property type="molecule type" value="Genomic_DNA"/>
</dbReference>
<keyword evidence="3" id="KW-1185">Reference proteome</keyword>